<organism evidence="2 3">
    <name type="scientific">Pseudomonas putida</name>
    <name type="common">Arthrobacter siderocapsulatus</name>
    <dbReference type="NCBI Taxonomy" id="303"/>
    <lineage>
        <taxon>Bacteria</taxon>
        <taxon>Pseudomonadati</taxon>
        <taxon>Pseudomonadota</taxon>
        <taxon>Gammaproteobacteria</taxon>
        <taxon>Pseudomonadales</taxon>
        <taxon>Pseudomonadaceae</taxon>
        <taxon>Pseudomonas</taxon>
    </lineage>
</organism>
<dbReference type="Pfam" id="PF05721">
    <property type="entry name" value="PhyH"/>
    <property type="match status" value="1"/>
</dbReference>
<evidence type="ECO:0000313" key="2">
    <source>
        <dbReference type="EMBL" id="OAI93931.1"/>
    </source>
</evidence>
<dbReference type="SUPFAM" id="SSF51197">
    <property type="entry name" value="Clavaminate synthase-like"/>
    <property type="match status" value="1"/>
</dbReference>
<comment type="caution">
    <text evidence="2">The sequence shown here is derived from an EMBL/GenBank/DDBJ whole genome shotgun (WGS) entry which is preliminary data.</text>
</comment>
<dbReference type="InterPro" id="IPR008775">
    <property type="entry name" value="Phytyl_CoA_dOase-like"/>
</dbReference>
<accession>A0A177SUE0</accession>
<gene>
    <name evidence="2" type="ORF">AYO28_10590</name>
</gene>
<dbReference type="GO" id="GO:0016706">
    <property type="term" value="F:2-oxoglutarate-dependent dioxygenase activity"/>
    <property type="evidence" value="ECO:0007669"/>
    <property type="project" value="UniProtKB-ARBA"/>
</dbReference>
<reference evidence="2 3" key="1">
    <citation type="submission" date="2016-03" db="EMBL/GenBank/DDBJ databases">
        <title>Draft Genome Assembly of Pseudomonas putida strain CBF10-2.</title>
        <authorList>
            <person name="Iyer R.S."/>
            <person name="Damania A."/>
        </authorList>
    </citation>
    <scope>NUCLEOTIDE SEQUENCE [LARGE SCALE GENOMIC DNA]</scope>
    <source>
        <strain evidence="2 3">CBF10-2</strain>
    </source>
</reference>
<dbReference type="Proteomes" id="UP000077752">
    <property type="component" value="Unassembled WGS sequence"/>
</dbReference>
<sequence>MGRILDHDQIRFYQDNGYLIVEDIFDARHLDETLEHFNLSFAQQLQRLGLPVATGPLVDALHDNMASLLGASIPLYLATLRMCAKLHGVYRLMTEERLRQACADLGIATPLFQTTPVLHLMSRRLVIPGGYQGFDVHQDWTSVQGSLDTITTWIPFMTIDERLFTMEVVPGSHLLGLLGGNQEQHVLRVDPRHYSEDSFVPVCVGKGGVCLMSNFTIHRSSREGDERMRLSISGRYENASEPTFIAREYPFTQHKSMQRGFITENFPSVEQVRRTYARSTEQ</sequence>
<proteinExistence type="predicted"/>
<evidence type="ECO:0008006" key="4">
    <source>
        <dbReference type="Google" id="ProtNLM"/>
    </source>
</evidence>
<protein>
    <recommendedName>
        <fullName evidence="4">Phytanoyl-CoA dioxygenase family protein</fullName>
    </recommendedName>
</protein>
<evidence type="ECO:0000313" key="3">
    <source>
        <dbReference type="Proteomes" id="UP000077752"/>
    </source>
</evidence>
<dbReference type="GO" id="GO:0005506">
    <property type="term" value="F:iron ion binding"/>
    <property type="evidence" value="ECO:0007669"/>
    <property type="project" value="UniProtKB-ARBA"/>
</dbReference>
<dbReference type="PANTHER" id="PTHR20883">
    <property type="entry name" value="PHYTANOYL-COA DIOXYGENASE DOMAIN CONTAINING 1"/>
    <property type="match status" value="1"/>
</dbReference>
<dbReference type="AlphaFoldDB" id="A0A177SUE0"/>
<dbReference type="Gene3D" id="2.60.120.620">
    <property type="entry name" value="q2cbj1_9rhob like domain"/>
    <property type="match status" value="1"/>
</dbReference>
<evidence type="ECO:0000256" key="1">
    <source>
        <dbReference type="ARBA" id="ARBA00001954"/>
    </source>
</evidence>
<name>A0A177SUE0_PSEPU</name>
<comment type="cofactor">
    <cofactor evidence="1">
        <name>Fe(2+)</name>
        <dbReference type="ChEBI" id="CHEBI:29033"/>
    </cofactor>
</comment>
<dbReference type="RefSeq" id="WP_064301884.1">
    <property type="nucleotide sequence ID" value="NZ_LUCV01000008.1"/>
</dbReference>
<dbReference type="PANTHER" id="PTHR20883:SF48">
    <property type="entry name" value="ECTOINE DIOXYGENASE"/>
    <property type="match status" value="1"/>
</dbReference>
<dbReference type="EMBL" id="LUCV01000008">
    <property type="protein sequence ID" value="OAI93931.1"/>
    <property type="molecule type" value="Genomic_DNA"/>
</dbReference>